<dbReference type="STRING" id="106549.A0A540KZT7"/>
<dbReference type="AlphaFoldDB" id="A0A540KZT7"/>
<dbReference type="Proteomes" id="UP000315295">
    <property type="component" value="Unassembled WGS sequence"/>
</dbReference>
<organism evidence="1 2">
    <name type="scientific">Malus baccata</name>
    <name type="common">Siberian crab apple</name>
    <name type="synonym">Pyrus baccata</name>
    <dbReference type="NCBI Taxonomy" id="106549"/>
    <lineage>
        <taxon>Eukaryota</taxon>
        <taxon>Viridiplantae</taxon>
        <taxon>Streptophyta</taxon>
        <taxon>Embryophyta</taxon>
        <taxon>Tracheophyta</taxon>
        <taxon>Spermatophyta</taxon>
        <taxon>Magnoliopsida</taxon>
        <taxon>eudicotyledons</taxon>
        <taxon>Gunneridae</taxon>
        <taxon>Pentapetalae</taxon>
        <taxon>rosids</taxon>
        <taxon>fabids</taxon>
        <taxon>Rosales</taxon>
        <taxon>Rosaceae</taxon>
        <taxon>Amygdaloideae</taxon>
        <taxon>Maleae</taxon>
        <taxon>Malus</taxon>
    </lineage>
</organism>
<accession>A0A540KZT7</accession>
<keyword evidence="2" id="KW-1185">Reference proteome</keyword>
<evidence type="ECO:0000313" key="2">
    <source>
        <dbReference type="Proteomes" id="UP000315295"/>
    </source>
</evidence>
<protein>
    <submittedName>
        <fullName evidence="1">Uncharacterized protein</fullName>
    </submittedName>
</protein>
<proteinExistence type="predicted"/>
<gene>
    <name evidence="1" type="ORF">C1H46_034703</name>
</gene>
<dbReference type="EMBL" id="VIEB01000842">
    <property type="protein sequence ID" value="TQD79730.1"/>
    <property type="molecule type" value="Genomic_DNA"/>
</dbReference>
<name>A0A540KZT7_MALBA</name>
<evidence type="ECO:0000313" key="1">
    <source>
        <dbReference type="EMBL" id="TQD79730.1"/>
    </source>
</evidence>
<comment type="caution">
    <text evidence="1">The sequence shown here is derived from an EMBL/GenBank/DDBJ whole genome shotgun (WGS) entry which is preliminary data.</text>
</comment>
<sequence>MGQEQQLSTKWEGYVDWKSQPTIKGRHGGMLASSFVLVMCLPCVAIRDRHGD</sequence>
<reference evidence="1 2" key="1">
    <citation type="journal article" date="2019" name="G3 (Bethesda)">
        <title>Sequencing of a Wild Apple (Malus baccata) Genome Unravels the Differences Between Cultivated and Wild Apple Species Regarding Disease Resistance and Cold Tolerance.</title>
        <authorList>
            <person name="Chen X."/>
        </authorList>
    </citation>
    <scope>NUCLEOTIDE SEQUENCE [LARGE SCALE GENOMIC DNA]</scope>
    <source>
        <strain evidence="2">cv. Shandingzi</strain>
        <tissue evidence="1">Leaves</tissue>
    </source>
</reference>